<dbReference type="Pfam" id="PF00899">
    <property type="entry name" value="ThiF"/>
    <property type="match status" value="1"/>
</dbReference>
<comment type="similarity">
    <text evidence="2">Belongs to the HesA/MoeB/ThiF family.</text>
</comment>
<dbReference type="EMBL" id="LR217713">
    <property type="protein sequence ID" value="VFP81693.1"/>
    <property type="molecule type" value="Genomic_DNA"/>
</dbReference>
<sequence>MKILPLSWKERFSGISRLYGQTALSLFSEKHICVIGIGGVGSWAAEALARSGIGMLTLIDMDDICISNTNRQIHAIETNLGKPKIAVMAKRISEINPECCVTCIDDFITVNNTSILLDYNFSYVIDAIDNVRAKAALLALCCRSNLPVITIGAAAGQIDPLQIQVSDLTKTIYDPLASKVRDRLKYDFQIIPNSKGKLNIDCVFSSERLRYFHENGCISHSRRNIKLQKGMDCEKGLGTVTMVTATFGFIAVSHILKKILYKNQDTI</sequence>
<dbReference type="OrthoDB" id="9804150at2"/>
<name>A0A451D7E7_9GAMM</name>
<evidence type="ECO:0000256" key="10">
    <source>
        <dbReference type="ARBA" id="ARBA00083375"/>
    </source>
</evidence>
<dbReference type="AlphaFoldDB" id="A0A451D7E7"/>
<evidence type="ECO:0000313" key="14">
    <source>
        <dbReference type="Proteomes" id="UP000294441"/>
    </source>
</evidence>
<keyword evidence="8 11" id="KW-0472">Membrane</keyword>
<dbReference type="FunFam" id="3.40.50.720:FF:000096">
    <property type="entry name" value="tRNA cyclic N6-threonylcarbamoyladenosine(37) synthase TcdA"/>
    <property type="match status" value="1"/>
</dbReference>
<dbReference type="SUPFAM" id="SSF69572">
    <property type="entry name" value="Activating enzymes of the ubiquitin-like proteins"/>
    <property type="match status" value="1"/>
</dbReference>
<dbReference type="PANTHER" id="PTHR43267:SF1">
    <property type="entry name" value="TRNA THREONYLCARBAMOYLADENOSINE DEHYDRATASE"/>
    <property type="match status" value="1"/>
</dbReference>
<gene>
    <name evidence="13" type="primary">tcdA</name>
    <name evidence="13" type="ORF">ERCICURV3402_018</name>
</gene>
<dbReference type="NCBIfam" id="NF011696">
    <property type="entry name" value="PRK15116.1"/>
    <property type="match status" value="1"/>
</dbReference>
<dbReference type="GO" id="GO:0008641">
    <property type="term" value="F:ubiquitin-like modifier activating enzyme activity"/>
    <property type="evidence" value="ECO:0007669"/>
    <property type="project" value="InterPro"/>
</dbReference>
<dbReference type="GO" id="GO:0061504">
    <property type="term" value="P:cyclic threonylcarbamoyladenosine biosynthetic process"/>
    <property type="evidence" value="ECO:0007669"/>
    <property type="project" value="TreeGrafter"/>
</dbReference>
<accession>A0A451D7E7</accession>
<evidence type="ECO:0000256" key="4">
    <source>
        <dbReference type="ARBA" id="ARBA00022692"/>
    </source>
</evidence>
<dbReference type="GeneID" id="66304297"/>
<organism evidence="13 14">
    <name type="scientific">Candidatus Erwinia haradaeae</name>
    <dbReference type="NCBI Taxonomy" id="1922217"/>
    <lineage>
        <taxon>Bacteria</taxon>
        <taxon>Pseudomonadati</taxon>
        <taxon>Pseudomonadota</taxon>
        <taxon>Gammaproteobacteria</taxon>
        <taxon>Enterobacterales</taxon>
        <taxon>Erwiniaceae</taxon>
        <taxon>Erwinia</taxon>
    </lineage>
</organism>
<evidence type="ECO:0000256" key="8">
    <source>
        <dbReference type="ARBA" id="ARBA00023136"/>
    </source>
</evidence>
<evidence type="ECO:0000256" key="1">
    <source>
        <dbReference type="ARBA" id="ARBA00004167"/>
    </source>
</evidence>
<keyword evidence="6" id="KW-0067">ATP-binding</keyword>
<evidence type="ECO:0000313" key="13">
    <source>
        <dbReference type="EMBL" id="VFP81693.1"/>
    </source>
</evidence>
<keyword evidence="7 11" id="KW-1133">Transmembrane helix</keyword>
<evidence type="ECO:0000256" key="7">
    <source>
        <dbReference type="ARBA" id="ARBA00022989"/>
    </source>
</evidence>
<dbReference type="CDD" id="cd00755">
    <property type="entry name" value="YgdL_like"/>
    <property type="match status" value="1"/>
</dbReference>
<evidence type="ECO:0000256" key="3">
    <source>
        <dbReference type="ARBA" id="ARBA00022598"/>
    </source>
</evidence>
<protein>
    <recommendedName>
        <fullName evidence="9">tRNA threonylcarbamoyladenosine dehydratase</fullName>
    </recommendedName>
    <alternativeName>
        <fullName evidence="10">t(6)A37 dehydratase</fullName>
    </alternativeName>
</protein>
<dbReference type="InterPro" id="IPR035985">
    <property type="entry name" value="Ubiquitin-activating_enz"/>
</dbReference>
<evidence type="ECO:0000256" key="9">
    <source>
        <dbReference type="ARBA" id="ARBA00074884"/>
    </source>
</evidence>
<evidence type="ECO:0000256" key="2">
    <source>
        <dbReference type="ARBA" id="ARBA00009919"/>
    </source>
</evidence>
<keyword evidence="5" id="KW-0547">Nucleotide-binding</keyword>
<dbReference type="InterPro" id="IPR000594">
    <property type="entry name" value="ThiF_NAD_FAD-bd"/>
</dbReference>
<reference evidence="13 14" key="1">
    <citation type="submission" date="2019-02" db="EMBL/GenBank/DDBJ databases">
        <authorList>
            <person name="Manzano-Marin A."/>
            <person name="Manzano-Marin A."/>
        </authorList>
    </citation>
    <scope>NUCLEOTIDE SEQUENCE [LARGE SCALE GENOMIC DNA]</scope>
    <source>
        <strain evidence="13 14">ErCicurvipes</strain>
    </source>
</reference>
<evidence type="ECO:0000259" key="12">
    <source>
        <dbReference type="Pfam" id="PF00899"/>
    </source>
</evidence>
<keyword evidence="3 13" id="KW-0436">Ligase</keyword>
<evidence type="ECO:0000256" key="6">
    <source>
        <dbReference type="ARBA" id="ARBA00022840"/>
    </source>
</evidence>
<dbReference type="PANTHER" id="PTHR43267">
    <property type="entry name" value="TRNA THREONYLCARBAMOYLADENOSINE DEHYDRATASE"/>
    <property type="match status" value="1"/>
</dbReference>
<proteinExistence type="inferred from homology"/>
<dbReference type="RefSeq" id="WP_157992357.1">
    <property type="nucleotide sequence ID" value="NZ_LR217713.1"/>
</dbReference>
<dbReference type="GO" id="GO:0016020">
    <property type="term" value="C:membrane"/>
    <property type="evidence" value="ECO:0007669"/>
    <property type="project" value="UniProtKB-SubCell"/>
</dbReference>
<feature type="transmembrane region" description="Helical" evidence="11">
    <location>
        <begin position="236"/>
        <end position="256"/>
    </location>
</feature>
<comment type="subcellular location">
    <subcellularLocation>
        <location evidence="1">Membrane</location>
        <topology evidence="1">Single-pass membrane protein</topology>
    </subcellularLocation>
</comment>
<evidence type="ECO:0000256" key="11">
    <source>
        <dbReference type="SAM" id="Phobius"/>
    </source>
</evidence>
<dbReference type="Proteomes" id="UP000294441">
    <property type="component" value="Chromosome 1"/>
</dbReference>
<feature type="domain" description="THIF-type NAD/FAD binding fold" evidence="12">
    <location>
        <begin position="20"/>
        <end position="263"/>
    </location>
</feature>
<dbReference type="InterPro" id="IPR045886">
    <property type="entry name" value="ThiF/MoeB/HesA"/>
</dbReference>
<dbReference type="GO" id="GO:0005524">
    <property type="term" value="F:ATP binding"/>
    <property type="evidence" value="ECO:0007669"/>
    <property type="project" value="UniProtKB-KW"/>
</dbReference>
<dbReference type="GO" id="GO:0061503">
    <property type="term" value="F:tRNA threonylcarbamoyladenosine dehydratase"/>
    <property type="evidence" value="ECO:0007669"/>
    <property type="project" value="TreeGrafter"/>
</dbReference>
<evidence type="ECO:0000256" key="5">
    <source>
        <dbReference type="ARBA" id="ARBA00022741"/>
    </source>
</evidence>
<keyword evidence="4 11" id="KW-0812">Transmembrane</keyword>
<dbReference type="Gene3D" id="3.40.50.720">
    <property type="entry name" value="NAD(P)-binding Rossmann-like Domain"/>
    <property type="match status" value="1"/>
</dbReference>